<comment type="caution">
    <text evidence="2">The sequence shown here is derived from an EMBL/GenBank/DDBJ whole genome shotgun (WGS) entry which is preliminary data.</text>
</comment>
<dbReference type="Pfam" id="PF21847">
    <property type="entry name" value="DUF6906"/>
    <property type="match status" value="1"/>
</dbReference>
<dbReference type="Proteomes" id="UP001169242">
    <property type="component" value="Unassembled WGS sequence"/>
</dbReference>
<reference evidence="2" key="1">
    <citation type="journal article" date="2023" name="Int. J. Syst. Evol. Microbiol.">
        <title>&lt;i&gt;Holtiella tumoricola&lt;/i&gt; gen. nov. sp. nov., isolated from a human clinical sample.</title>
        <authorList>
            <person name="Allen-Vercoe E."/>
            <person name="Daigneault M.C."/>
            <person name="Vancuren S.J."/>
            <person name="Cochrane K."/>
            <person name="O'Neal L.L."/>
            <person name="Sankaranarayanan K."/>
            <person name="Lawson P.A."/>
        </authorList>
    </citation>
    <scope>NUCLEOTIDE SEQUENCE</scope>
    <source>
        <strain evidence="2">CC70A</strain>
    </source>
</reference>
<dbReference type="InterPro" id="IPR054201">
    <property type="entry name" value="DUF6906"/>
</dbReference>
<name>A0AA42DJC3_9FIRM</name>
<keyword evidence="3" id="KW-1185">Reference proteome</keyword>
<feature type="domain" description="DUF6906" evidence="1">
    <location>
        <begin position="1"/>
        <end position="50"/>
    </location>
</feature>
<organism evidence="2 3">
    <name type="scientific">Holtiella tumoricola</name>
    <dbReference type="NCBI Taxonomy" id="3018743"/>
    <lineage>
        <taxon>Bacteria</taxon>
        <taxon>Bacillati</taxon>
        <taxon>Bacillota</taxon>
        <taxon>Clostridia</taxon>
        <taxon>Lachnospirales</taxon>
        <taxon>Cellulosilyticaceae</taxon>
        <taxon>Holtiella</taxon>
    </lineage>
</organism>
<dbReference type="AlphaFoldDB" id="A0AA42DJC3"/>
<dbReference type="RefSeq" id="WP_271010773.1">
    <property type="nucleotide sequence ID" value="NZ_JAQIFT010000007.1"/>
</dbReference>
<evidence type="ECO:0000313" key="2">
    <source>
        <dbReference type="EMBL" id="MDA3730029.1"/>
    </source>
</evidence>
<protein>
    <recommendedName>
        <fullName evidence="1">DUF6906 domain-containing protein</fullName>
    </recommendedName>
</protein>
<gene>
    <name evidence="2" type="ORF">PBV87_00690</name>
</gene>
<proteinExistence type="predicted"/>
<evidence type="ECO:0000313" key="3">
    <source>
        <dbReference type="Proteomes" id="UP001169242"/>
    </source>
</evidence>
<sequence>MKHGKSPTVKQKKLIESRRLNSSDWLVERDTPEKMVIVSRCGKRKRNIYKEV</sequence>
<accession>A0AA42DJC3</accession>
<evidence type="ECO:0000259" key="1">
    <source>
        <dbReference type="Pfam" id="PF21847"/>
    </source>
</evidence>
<dbReference type="EMBL" id="JAQIFT010000007">
    <property type="protein sequence ID" value="MDA3730029.1"/>
    <property type="molecule type" value="Genomic_DNA"/>
</dbReference>